<dbReference type="Gene3D" id="3.30.240.20">
    <property type="entry name" value="bsu07140 like domains"/>
    <property type="match status" value="2"/>
</dbReference>
<keyword evidence="5 7" id="KW-1133">Transmembrane helix</keyword>
<dbReference type="PANTHER" id="PTHR34582">
    <property type="entry name" value="UPF0702 TRANSMEMBRANE PROTEIN YCAP"/>
    <property type="match status" value="1"/>
</dbReference>
<evidence type="ECO:0000256" key="7">
    <source>
        <dbReference type="SAM" id="Phobius"/>
    </source>
</evidence>
<dbReference type="InterPro" id="IPR012452">
    <property type="entry name" value="DUF1657"/>
</dbReference>
<dbReference type="InterPro" id="IPR007353">
    <property type="entry name" value="DUF421"/>
</dbReference>
<dbReference type="RefSeq" id="WP_120461446.1">
    <property type="nucleotide sequence ID" value="NZ_BMIW01000010.1"/>
</dbReference>
<evidence type="ECO:0000313" key="9">
    <source>
        <dbReference type="EMBL" id="GGF97436.1"/>
    </source>
</evidence>
<organism evidence="9 10">
    <name type="scientific">Paenibacillus aceti</name>
    <dbReference type="NCBI Taxonomy" id="1820010"/>
    <lineage>
        <taxon>Bacteria</taxon>
        <taxon>Bacillati</taxon>
        <taxon>Bacillota</taxon>
        <taxon>Bacilli</taxon>
        <taxon>Bacillales</taxon>
        <taxon>Paenibacillaceae</taxon>
        <taxon>Paenibacillus</taxon>
    </lineage>
</organism>
<comment type="subcellular location">
    <subcellularLocation>
        <location evidence="1">Cell membrane</location>
        <topology evidence="1">Multi-pass membrane protein</topology>
    </subcellularLocation>
</comment>
<keyword evidence="4 7" id="KW-0812">Transmembrane</keyword>
<name>A0ABQ1VTX0_9BACL</name>
<evidence type="ECO:0000256" key="6">
    <source>
        <dbReference type="ARBA" id="ARBA00023136"/>
    </source>
</evidence>
<accession>A0ABQ1VTX0</accession>
<dbReference type="InterPro" id="IPR023090">
    <property type="entry name" value="UPF0702_alpha/beta_dom_sf"/>
</dbReference>
<dbReference type="Proteomes" id="UP000608420">
    <property type="component" value="Unassembled WGS sequence"/>
</dbReference>
<comment type="similarity">
    <text evidence="2">Belongs to the UPF0702 family.</text>
</comment>
<sequence>MPIWLEIIIRTLSAAVVLFIMTRLLGKRQLSQLTFFEYITGITIGDLAAYLSIDHEQDWYIGLVAMATWFLVSFGIEFLQMKSKKSRDWIDSKGTVLIKDGKILEDNLKKEKLTNEELLEQLRKKSIFKLSQVQFAVIEPDGEVNVLLKDEYQPITPAQLGIKIPAESEPQAVILDGKIMDEPLATAGFSRQWLNTELEKQGVSLDNVYVGQVDGYGQLYIDLYDDQIQIPQPQEKPMLLATLKKCEADLELFALSTENETSKQIYTTCSEQLQRVINDIRQLLIQ</sequence>
<comment type="caution">
    <text evidence="9">The sequence shown here is derived from an EMBL/GenBank/DDBJ whole genome shotgun (WGS) entry which is preliminary data.</text>
</comment>
<dbReference type="PANTHER" id="PTHR34582:SF7">
    <property type="entry name" value="UPF0702 TRANSMEMBRANE PROTEIN YDFS"/>
    <property type="match status" value="1"/>
</dbReference>
<gene>
    <name evidence="9" type="ORF">GCM10010913_18860</name>
</gene>
<proteinExistence type="inferred from homology"/>
<dbReference type="Pfam" id="PF04239">
    <property type="entry name" value="DUF421"/>
    <property type="match status" value="1"/>
</dbReference>
<evidence type="ECO:0000313" key="10">
    <source>
        <dbReference type="Proteomes" id="UP000608420"/>
    </source>
</evidence>
<dbReference type="EMBL" id="BMIW01000010">
    <property type="protein sequence ID" value="GGF97436.1"/>
    <property type="molecule type" value="Genomic_DNA"/>
</dbReference>
<keyword evidence="10" id="KW-1185">Reference proteome</keyword>
<evidence type="ECO:0000256" key="5">
    <source>
        <dbReference type="ARBA" id="ARBA00022989"/>
    </source>
</evidence>
<evidence type="ECO:0000259" key="8">
    <source>
        <dbReference type="Pfam" id="PF04239"/>
    </source>
</evidence>
<evidence type="ECO:0000256" key="3">
    <source>
        <dbReference type="ARBA" id="ARBA00022475"/>
    </source>
</evidence>
<protein>
    <recommendedName>
        <fullName evidence="8">YetF C-terminal domain-containing protein</fullName>
    </recommendedName>
</protein>
<evidence type="ECO:0000256" key="2">
    <source>
        <dbReference type="ARBA" id="ARBA00006448"/>
    </source>
</evidence>
<feature type="transmembrane region" description="Helical" evidence="7">
    <location>
        <begin position="7"/>
        <end position="26"/>
    </location>
</feature>
<evidence type="ECO:0000256" key="4">
    <source>
        <dbReference type="ARBA" id="ARBA00022692"/>
    </source>
</evidence>
<keyword evidence="3" id="KW-1003">Cell membrane</keyword>
<dbReference type="Pfam" id="PF07870">
    <property type="entry name" value="DUF1657"/>
    <property type="match status" value="1"/>
</dbReference>
<feature type="transmembrane region" description="Helical" evidence="7">
    <location>
        <begin position="33"/>
        <end position="53"/>
    </location>
</feature>
<reference evidence="10" key="1">
    <citation type="journal article" date="2019" name="Int. J. Syst. Evol. Microbiol.">
        <title>The Global Catalogue of Microorganisms (GCM) 10K type strain sequencing project: providing services to taxonomists for standard genome sequencing and annotation.</title>
        <authorList>
            <consortium name="The Broad Institute Genomics Platform"/>
            <consortium name="The Broad Institute Genome Sequencing Center for Infectious Disease"/>
            <person name="Wu L."/>
            <person name="Ma J."/>
        </authorList>
    </citation>
    <scope>NUCLEOTIDE SEQUENCE [LARGE SCALE GENOMIC DNA]</scope>
    <source>
        <strain evidence="10">CGMCC 1.15420</strain>
    </source>
</reference>
<keyword evidence="6 7" id="KW-0472">Membrane</keyword>
<feature type="transmembrane region" description="Helical" evidence="7">
    <location>
        <begin position="59"/>
        <end position="79"/>
    </location>
</feature>
<feature type="domain" description="YetF C-terminal" evidence="8">
    <location>
        <begin position="82"/>
        <end position="213"/>
    </location>
</feature>
<evidence type="ECO:0000256" key="1">
    <source>
        <dbReference type="ARBA" id="ARBA00004651"/>
    </source>
</evidence>